<keyword evidence="3" id="KW-1185">Reference proteome</keyword>
<proteinExistence type="predicted"/>
<evidence type="ECO:0000313" key="2">
    <source>
        <dbReference type="EMBL" id="CAH2217576.1"/>
    </source>
</evidence>
<dbReference type="OrthoDB" id="7417210at2759"/>
<protein>
    <submittedName>
        <fullName evidence="2">Jg24366 protein</fullName>
    </submittedName>
</protein>
<name>A0A8S4QW89_9NEOP</name>
<organism evidence="2 3">
    <name type="scientific">Pararge aegeria aegeria</name>
    <dbReference type="NCBI Taxonomy" id="348720"/>
    <lineage>
        <taxon>Eukaryota</taxon>
        <taxon>Metazoa</taxon>
        <taxon>Ecdysozoa</taxon>
        <taxon>Arthropoda</taxon>
        <taxon>Hexapoda</taxon>
        <taxon>Insecta</taxon>
        <taxon>Pterygota</taxon>
        <taxon>Neoptera</taxon>
        <taxon>Endopterygota</taxon>
        <taxon>Lepidoptera</taxon>
        <taxon>Glossata</taxon>
        <taxon>Ditrysia</taxon>
        <taxon>Papilionoidea</taxon>
        <taxon>Nymphalidae</taxon>
        <taxon>Satyrinae</taxon>
        <taxon>Satyrini</taxon>
        <taxon>Parargina</taxon>
        <taxon>Pararge</taxon>
    </lineage>
</organism>
<dbReference type="AlphaFoldDB" id="A0A8S4QW89"/>
<feature type="region of interest" description="Disordered" evidence="1">
    <location>
        <begin position="56"/>
        <end position="90"/>
    </location>
</feature>
<gene>
    <name evidence="2" type="primary">jg24366</name>
    <name evidence="2" type="ORF">PAEG_LOCUS5463</name>
</gene>
<comment type="caution">
    <text evidence="2">The sequence shown here is derived from an EMBL/GenBank/DDBJ whole genome shotgun (WGS) entry which is preliminary data.</text>
</comment>
<evidence type="ECO:0000256" key="1">
    <source>
        <dbReference type="SAM" id="MobiDB-lite"/>
    </source>
</evidence>
<dbReference type="Proteomes" id="UP000838756">
    <property type="component" value="Unassembled WGS sequence"/>
</dbReference>
<sequence>MFSQSRDSLDDEFGRPVESIMRCEDFKSNFARRLSNRYISRSPVSGTRQDNVLKLRPPADKQEILNNVDSQNKVSAQRPPRRRAARGIAL</sequence>
<feature type="compositionally biased region" description="Basic residues" evidence="1">
    <location>
        <begin position="79"/>
        <end position="90"/>
    </location>
</feature>
<evidence type="ECO:0000313" key="3">
    <source>
        <dbReference type="Proteomes" id="UP000838756"/>
    </source>
</evidence>
<reference evidence="2" key="1">
    <citation type="submission" date="2022-03" db="EMBL/GenBank/DDBJ databases">
        <authorList>
            <person name="Lindestad O."/>
        </authorList>
    </citation>
    <scope>NUCLEOTIDE SEQUENCE</scope>
</reference>
<feature type="compositionally biased region" description="Polar residues" evidence="1">
    <location>
        <begin position="64"/>
        <end position="75"/>
    </location>
</feature>
<accession>A0A8S4QW89</accession>
<dbReference type="EMBL" id="CAKXAJ010018299">
    <property type="protein sequence ID" value="CAH2217576.1"/>
    <property type="molecule type" value="Genomic_DNA"/>
</dbReference>